<protein>
    <submittedName>
        <fullName evidence="2">Uncharacterized protein</fullName>
    </submittedName>
</protein>
<feature type="transmembrane region" description="Helical" evidence="1">
    <location>
        <begin position="87"/>
        <end position="107"/>
    </location>
</feature>
<keyword evidence="1" id="KW-0472">Membrane</keyword>
<dbReference type="RefSeq" id="WP_015248147.1">
    <property type="nucleotide sequence ID" value="NC_019892.1"/>
</dbReference>
<gene>
    <name evidence="2" type="ordered locus">Sinac_4880</name>
</gene>
<feature type="transmembrane region" description="Helical" evidence="1">
    <location>
        <begin position="58"/>
        <end position="81"/>
    </location>
</feature>
<sequence>MIRLARWMALTLGLAVLGWQGWNAHKGRFVHAFLVSDIVVSLLLVVASAWPSDRAATALMLAGFSALAAVFLSATTGRLLLGAAFDPGTVMTTVGLIPCLIGAIVLGRRLSGSWPPA</sequence>
<evidence type="ECO:0000313" key="3">
    <source>
        <dbReference type="Proteomes" id="UP000010798"/>
    </source>
</evidence>
<dbReference type="KEGG" id="saci:Sinac_4880"/>
<dbReference type="AlphaFoldDB" id="L0DI20"/>
<evidence type="ECO:0000313" key="2">
    <source>
        <dbReference type="EMBL" id="AGA29039.1"/>
    </source>
</evidence>
<dbReference type="EMBL" id="CP003364">
    <property type="protein sequence ID" value="AGA29039.1"/>
    <property type="molecule type" value="Genomic_DNA"/>
</dbReference>
<keyword evidence="3" id="KW-1185">Reference proteome</keyword>
<dbReference type="Proteomes" id="UP000010798">
    <property type="component" value="Chromosome"/>
</dbReference>
<dbReference type="OrthoDB" id="9917947at2"/>
<accession>L0DI20</accession>
<dbReference type="HOGENOM" id="CLU_2083285_0_0_0"/>
<name>L0DI20_SINAD</name>
<feature type="transmembrane region" description="Helical" evidence="1">
    <location>
        <begin position="33"/>
        <end position="51"/>
    </location>
</feature>
<evidence type="ECO:0000256" key="1">
    <source>
        <dbReference type="SAM" id="Phobius"/>
    </source>
</evidence>
<organism evidence="2 3">
    <name type="scientific">Singulisphaera acidiphila (strain ATCC BAA-1392 / DSM 18658 / VKM B-2454 / MOB10)</name>
    <dbReference type="NCBI Taxonomy" id="886293"/>
    <lineage>
        <taxon>Bacteria</taxon>
        <taxon>Pseudomonadati</taxon>
        <taxon>Planctomycetota</taxon>
        <taxon>Planctomycetia</taxon>
        <taxon>Isosphaerales</taxon>
        <taxon>Isosphaeraceae</taxon>
        <taxon>Singulisphaera</taxon>
    </lineage>
</organism>
<keyword evidence="1" id="KW-0812">Transmembrane</keyword>
<reference evidence="2 3" key="1">
    <citation type="submission" date="2012-02" db="EMBL/GenBank/DDBJ databases">
        <title>Complete sequence of chromosome of Singulisphaera acidiphila DSM 18658.</title>
        <authorList>
            <consortium name="US DOE Joint Genome Institute (JGI-PGF)"/>
            <person name="Lucas S."/>
            <person name="Copeland A."/>
            <person name="Lapidus A."/>
            <person name="Glavina del Rio T."/>
            <person name="Dalin E."/>
            <person name="Tice H."/>
            <person name="Bruce D."/>
            <person name="Goodwin L."/>
            <person name="Pitluck S."/>
            <person name="Peters L."/>
            <person name="Ovchinnikova G."/>
            <person name="Chertkov O."/>
            <person name="Kyrpides N."/>
            <person name="Mavromatis K."/>
            <person name="Ivanova N."/>
            <person name="Brettin T."/>
            <person name="Detter J.C."/>
            <person name="Han C."/>
            <person name="Larimer F."/>
            <person name="Land M."/>
            <person name="Hauser L."/>
            <person name="Markowitz V."/>
            <person name="Cheng J.-F."/>
            <person name="Hugenholtz P."/>
            <person name="Woyke T."/>
            <person name="Wu D."/>
            <person name="Tindall B."/>
            <person name="Pomrenke H."/>
            <person name="Brambilla E."/>
            <person name="Klenk H.-P."/>
            <person name="Eisen J.A."/>
        </authorList>
    </citation>
    <scope>NUCLEOTIDE SEQUENCE [LARGE SCALE GENOMIC DNA]</scope>
    <source>
        <strain evidence="3">ATCC BAA-1392 / DSM 18658 / VKM B-2454 / MOB10</strain>
    </source>
</reference>
<proteinExistence type="predicted"/>
<keyword evidence="1" id="KW-1133">Transmembrane helix</keyword>